<accession>A0ABU6WNK9</accession>
<sequence length="155" mass="17288">MARVKEAETMVCDPARVDGNPIRVEGKGNRQRVEGVMTPRIGEKERKFRSLEVWRVNSWSALRRGMDHSVNEPNISRTKTLEDDKDTLEVVKMTNLGLSTEPIGGDNGGNEINYNKGPISPTNDQPIGEDIDKASVFGPIIPLGFEGFHQDREVE</sequence>
<comment type="caution">
    <text evidence="1">The sequence shown here is derived from an EMBL/GenBank/DDBJ whole genome shotgun (WGS) entry which is preliminary data.</text>
</comment>
<dbReference type="EMBL" id="JASCZI010182252">
    <property type="protein sequence ID" value="MED6187459.1"/>
    <property type="molecule type" value="Genomic_DNA"/>
</dbReference>
<organism evidence="1 2">
    <name type="scientific">Stylosanthes scabra</name>
    <dbReference type="NCBI Taxonomy" id="79078"/>
    <lineage>
        <taxon>Eukaryota</taxon>
        <taxon>Viridiplantae</taxon>
        <taxon>Streptophyta</taxon>
        <taxon>Embryophyta</taxon>
        <taxon>Tracheophyta</taxon>
        <taxon>Spermatophyta</taxon>
        <taxon>Magnoliopsida</taxon>
        <taxon>eudicotyledons</taxon>
        <taxon>Gunneridae</taxon>
        <taxon>Pentapetalae</taxon>
        <taxon>rosids</taxon>
        <taxon>fabids</taxon>
        <taxon>Fabales</taxon>
        <taxon>Fabaceae</taxon>
        <taxon>Papilionoideae</taxon>
        <taxon>50 kb inversion clade</taxon>
        <taxon>dalbergioids sensu lato</taxon>
        <taxon>Dalbergieae</taxon>
        <taxon>Pterocarpus clade</taxon>
        <taxon>Stylosanthes</taxon>
    </lineage>
</organism>
<protein>
    <submittedName>
        <fullName evidence="1">Uncharacterized protein</fullName>
    </submittedName>
</protein>
<gene>
    <name evidence="1" type="ORF">PIB30_076650</name>
</gene>
<dbReference type="Proteomes" id="UP001341840">
    <property type="component" value="Unassembled WGS sequence"/>
</dbReference>
<keyword evidence="2" id="KW-1185">Reference proteome</keyword>
<evidence type="ECO:0000313" key="1">
    <source>
        <dbReference type="EMBL" id="MED6187459.1"/>
    </source>
</evidence>
<reference evidence="1 2" key="1">
    <citation type="journal article" date="2023" name="Plants (Basel)">
        <title>Bridging the Gap: Combining Genomics and Transcriptomics Approaches to Understand Stylosanthes scabra, an Orphan Legume from the Brazilian Caatinga.</title>
        <authorList>
            <person name="Ferreira-Neto J.R.C."/>
            <person name="da Silva M.D."/>
            <person name="Binneck E."/>
            <person name="de Melo N.F."/>
            <person name="da Silva R.H."/>
            <person name="de Melo A.L.T.M."/>
            <person name="Pandolfi V."/>
            <person name="Bustamante F.O."/>
            <person name="Brasileiro-Vidal A.C."/>
            <person name="Benko-Iseppon A.M."/>
        </authorList>
    </citation>
    <scope>NUCLEOTIDE SEQUENCE [LARGE SCALE GENOMIC DNA]</scope>
    <source>
        <tissue evidence="1">Leaves</tissue>
    </source>
</reference>
<proteinExistence type="predicted"/>
<name>A0ABU6WNK9_9FABA</name>
<evidence type="ECO:0000313" key="2">
    <source>
        <dbReference type="Proteomes" id="UP001341840"/>
    </source>
</evidence>